<gene>
    <name evidence="1" type="ORF">RHMOL_Rhmol01G0341500</name>
</gene>
<proteinExistence type="predicted"/>
<comment type="caution">
    <text evidence="1">The sequence shown here is derived from an EMBL/GenBank/DDBJ whole genome shotgun (WGS) entry which is preliminary data.</text>
</comment>
<dbReference type="EMBL" id="CM046388">
    <property type="protein sequence ID" value="KAI8574265.1"/>
    <property type="molecule type" value="Genomic_DNA"/>
</dbReference>
<name>A0ACC0Q8D1_RHOML</name>
<evidence type="ECO:0000313" key="2">
    <source>
        <dbReference type="Proteomes" id="UP001062846"/>
    </source>
</evidence>
<accession>A0ACC0Q8D1</accession>
<keyword evidence="2" id="KW-1185">Reference proteome</keyword>
<sequence>MSRQLLYRYGMIVMLKLFSPVLLAKKIGMDDGTKVRRAFQTLFIFAGMLQRILTRKNSEKYASAIQPSRVTTTTLGFHWIEKEE</sequence>
<dbReference type="Proteomes" id="UP001062846">
    <property type="component" value="Chromosome 1"/>
</dbReference>
<evidence type="ECO:0000313" key="1">
    <source>
        <dbReference type="EMBL" id="KAI8574265.1"/>
    </source>
</evidence>
<organism evidence="1 2">
    <name type="scientific">Rhododendron molle</name>
    <name type="common">Chinese azalea</name>
    <name type="synonym">Azalea mollis</name>
    <dbReference type="NCBI Taxonomy" id="49168"/>
    <lineage>
        <taxon>Eukaryota</taxon>
        <taxon>Viridiplantae</taxon>
        <taxon>Streptophyta</taxon>
        <taxon>Embryophyta</taxon>
        <taxon>Tracheophyta</taxon>
        <taxon>Spermatophyta</taxon>
        <taxon>Magnoliopsida</taxon>
        <taxon>eudicotyledons</taxon>
        <taxon>Gunneridae</taxon>
        <taxon>Pentapetalae</taxon>
        <taxon>asterids</taxon>
        <taxon>Ericales</taxon>
        <taxon>Ericaceae</taxon>
        <taxon>Ericoideae</taxon>
        <taxon>Rhodoreae</taxon>
        <taxon>Rhododendron</taxon>
    </lineage>
</organism>
<protein>
    <submittedName>
        <fullName evidence="1">Uncharacterized protein</fullName>
    </submittedName>
</protein>
<reference evidence="1" key="1">
    <citation type="submission" date="2022-02" db="EMBL/GenBank/DDBJ databases">
        <title>Plant Genome Project.</title>
        <authorList>
            <person name="Zhang R.-G."/>
        </authorList>
    </citation>
    <scope>NUCLEOTIDE SEQUENCE</scope>
    <source>
        <strain evidence="1">AT1</strain>
    </source>
</reference>